<feature type="compositionally biased region" description="Polar residues" evidence="1">
    <location>
        <begin position="13"/>
        <end position="23"/>
    </location>
</feature>
<protein>
    <submittedName>
        <fullName evidence="2">Uncharacterized protein</fullName>
    </submittedName>
</protein>
<name>A0A2H3JWU8_WOLCO</name>
<dbReference type="Proteomes" id="UP000218811">
    <property type="component" value="Unassembled WGS sequence"/>
</dbReference>
<evidence type="ECO:0000313" key="2">
    <source>
        <dbReference type="EMBL" id="PCH42328.1"/>
    </source>
</evidence>
<accession>A0A2H3JWU8</accession>
<dbReference type="STRING" id="742152.A0A2H3JWU8"/>
<sequence>MSPRRLRAIAQVATHQAQSSSAQLDPEVIAKRTKRHLDELERSNYSEPSGALFPGLDDDAPGGAPQRGAHGRPSRTSASGPACTRRSRRWPCAPPCCTARIWRRSSTSRYAPVRVSACFAFVLTVPRGQGIAGYPPDVPTYLTAVVSPLREPPRLLCSV</sequence>
<dbReference type="OrthoDB" id="74807at2759"/>
<feature type="non-terminal residue" evidence="2">
    <location>
        <position position="159"/>
    </location>
</feature>
<dbReference type="EMBL" id="KB468124">
    <property type="protein sequence ID" value="PCH42328.1"/>
    <property type="molecule type" value="Genomic_DNA"/>
</dbReference>
<organism evidence="2 3">
    <name type="scientific">Wolfiporia cocos (strain MD-104)</name>
    <name type="common">Brown rot fungus</name>
    <dbReference type="NCBI Taxonomy" id="742152"/>
    <lineage>
        <taxon>Eukaryota</taxon>
        <taxon>Fungi</taxon>
        <taxon>Dikarya</taxon>
        <taxon>Basidiomycota</taxon>
        <taxon>Agaricomycotina</taxon>
        <taxon>Agaricomycetes</taxon>
        <taxon>Polyporales</taxon>
        <taxon>Phaeolaceae</taxon>
        <taxon>Wolfiporia</taxon>
    </lineage>
</organism>
<evidence type="ECO:0000256" key="1">
    <source>
        <dbReference type="SAM" id="MobiDB-lite"/>
    </source>
</evidence>
<evidence type="ECO:0000313" key="3">
    <source>
        <dbReference type="Proteomes" id="UP000218811"/>
    </source>
</evidence>
<feature type="region of interest" description="Disordered" evidence="1">
    <location>
        <begin position="1"/>
        <end position="89"/>
    </location>
</feature>
<reference evidence="2 3" key="1">
    <citation type="journal article" date="2012" name="Science">
        <title>The Paleozoic origin of enzymatic lignin decomposition reconstructed from 31 fungal genomes.</title>
        <authorList>
            <person name="Floudas D."/>
            <person name="Binder M."/>
            <person name="Riley R."/>
            <person name="Barry K."/>
            <person name="Blanchette R.A."/>
            <person name="Henrissat B."/>
            <person name="Martinez A.T."/>
            <person name="Otillar R."/>
            <person name="Spatafora J.W."/>
            <person name="Yadav J.S."/>
            <person name="Aerts A."/>
            <person name="Benoit I."/>
            <person name="Boyd A."/>
            <person name="Carlson A."/>
            <person name="Copeland A."/>
            <person name="Coutinho P.M."/>
            <person name="de Vries R.P."/>
            <person name="Ferreira P."/>
            <person name="Findley K."/>
            <person name="Foster B."/>
            <person name="Gaskell J."/>
            <person name="Glotzer D."/>
            <person name="Gorecki P."/>
            <person name="Heitman J."/>
            <person name="Hesse C."/>
            <person name="Hori C."/>
            <person name="Igarashi K."/>
            <person name="Jurgens J.A."/>
            <person name="Kallen N."/>
            <person name="Kersten P."/>
            <person name="Kohler A."/>
            <person name="Kuees U."/>
            <person name="Kumar T.K.A."/>
            <person name="Kuo A."/>
            <person name="LaButti K."/>
            <person name="Larrondo L.F."/>
            <person name="Lindquist E."/>
            <person name="Ling A."/>
            <person name="Lombard V."/>
            <person name="Lucas S."/>
            <person name="Lundell T."/>
            <person name="Martin R."/>
            <person name="McLaughlin D.J."/>
            <person name="Morgenstern I."/>
            <person name="Morin E."/>
            <person name="Murat C."/>
            <person name="Nagy L.G."/>
            <person name="Nolan M."/>
            <person name="Ohm R.A."/>
            <person name="Patyshakuliyeva A."/>
            <person name="Rokas A."/>
            <person name="Ruiz-Duenas F.J."/>
            <person name="Sabat G."/>
            <person name="Salamov A."/>
            <person name="Samejima M."/>
            <person name="Schmutz J."/>
            <person name="Slot J.C."/>
            <person name="St John F."/>
            <person name="Stenlid J."/>
            <person name="Sun H."/>
            <person name="Sun S."/>
            <person name="Syed K."/>
            <person name="Tsang A."/>
            <person name="Wiebenga A."/>
            <person name="Young D."/>
            <person name="Pisabarro A."/>
            <person name="Eastwood D.C."/>
            <person name="Martin F."/>
            <person name="Cullen D."/>
            <person name="Grigoriev I.V."/>
            <person name="Hibbett D.S."/>
        </authorList>
    </citation>
    <scope>NUCLEOTIDE SEQUENCE [LARGE SCALE GENOMIC DNA]</scope>
    <source>
        <strain evidence="2 3">MD-104</strain>
    </source>
</reference>
<proteinExistence type="predicted"/>
<gene>
    <name evidence="2" type="ORF">WOLCODRAFT_163701</name>
</gene>
<keyword evidence="3" id="KW-1185">Reference proteome</keyword>
<dbReference type="AlphaFoldDB" id="A0A2H3JWU8"/>